<dbReference type="InterPro" id="IPR011006">
    <property type="entry name" value="CheY-like_superfamily"/>
</dbReference>
<evidence type="ECO:0000259" key="3">
    <source>
        <dbReference type="PROSITE" id="PS50110"/>
    </source>
</evidence>
<evidence type="ECO:0000313" key="5">
    <source>
        <dbReference type="Proteomes" id="UP000241167"/>
    </source>
</evidence>
<evidence type="ECO:0000256" key="1">
    <source>
        <dbReference type="ARBA" id="ARBA00022553"/>
    </source>
</evidence>
<dbReference type="GO" id="GO:0000160">
    <property type="term" value="P:phosphorelay signal transduction system"/>
    <property type="evidence" value="ECO:0007669"/>
    <property type="project" value="InterPro"/>
</dbReference>
<dbReference type="Gene3D" id="3.40.50.2300">
    <property type="match status" value="1"/>
</dbReference>
<keyword evidence="5" id="KW-1185">Reference proteome</keyword>
<gene>
    <name evidence="4" type="ORF">C7I55_13490</name>
</gene>
<dbReference type="SMART" id="SM00448">
    <property type="entry name" value="REC"/>
    <property type="match status" value="1"/>
</dbReference>
<dbReference type="PANTHER" id="PTHR44591">
    <property type="entry name" value="STRESS RESPONSE REGULATOR PROTEIN 1"/>
    <property type="match status" value="1"/>
</dbReference>
<dbReference type="AlphaFoldDB" id="A0A2P7QNR6"/>
<comment type="caution">
    <text evidence="4">The sequence shown here is derived from an EMBL/GenBank/DDBJ whole genome shotgun (WGS) entry which is preliminary data.</text>
</comment>
<name>A0A2P7QNR6_9SPHN</name>
<reference evidence="4 5" key="1">
    <citation type="submission" date="2018-03" db="EMBL/GenBank/DDBJ databases">
        <title>The draft genome of Sphingosinicella sp. GL-C-18.</title>
        <authorList>
            <person name="Liu L."/>
            <person name="Li L."/>
            <person name="Liang L."/>
            <person name="Zhang X."/>
            <person name="Wang T."/>
        </authorList>
    </citation>
    <scope>NUCLEOTIDE SEQUENCE [LARGE SCALE GENOMIC DNA]</scope>
    <source>
        <strain evidence="4 5">GL-C-18</strain>
    </source>
</reference>
<sequence>MSSVEGIPKSEPVVLLVEDDVFVRFTTSEMLREEGFVVVEAVNAAEALALISTGLEVDIVLSDVRMPGEIDGVALTAKIKTIEPLLPVALVSTHLPPDVKHEADAFLAKPFRVAELLELVRSLVGTEWLSKRSSLAAS</sequence>
<dbReference type="SUPFAM" id="SSF52172">
    <property type="entry name" value="CheY-like"/>
    <property type="match status" value="1"/>
</dbReference>
<accession>A0A2P7QNR6</accession>
<dbReference type="Pfam" id="PF00072">
    <property type="entry name" value="Response_reg"/>
    <property type="match status" value="1"/>
</dbReference>
<feature type="domain" description="Response regulatory" evidence="3">
    <location>
        <begin position="13"/>
        <end position="124"/>
    </location>
</feature>
<proteinExistence type="predicted"/>
<dbReference type="InterPro" id="IPR001789">
    <property type="entry name" value="Sig_transdc_resp-reg_receiver"/>
</dbReference>
<dbReference type="RefSeq" id="WP_106513506.1">
    <property type="nucleotide sequence ID" value="NZ_PXYI01000004.1"/>
</dbReference>
<protein>
    <submittedName>
        <fullName evidence="4">Response regulator</fullName>
    </submittedName>
</protein>
<evidence type="ECO:0000313" key="4">
    <source>
        <dbReference type="EMBL" id="PSJ39609.1"/>
    </source>
</evidence>
<dbReference type="Proteomes" id="UP000241167">
    <property type="component" value="Unassembled WGS sequence"/>
</dbReference>
<dbReference type="PROSITE" id="PS50110">
    <property type="entry name" value="RESPONSE_REGULATORY"/>
    <property type="match status" value="1"/>
</dbReference>
<evidence type="ECO:0000256" key="2">
    <source>
        <dbReference type="PROSITE-ProRule" id="PRU00169"/>
    </source>
</evidence>
<dbReference type="InterPro" id="IPR050595">
    <property type="entry name" value="Bact_response_regulator"/>
</dbReference>
<dbReference type="EMBL" id="PXYI01000004">
    <property type="protein sequence ID" value="PSJ39609.1"/>
    <property type="molecule type" value="Genomic_DNA"/>
</dbReference>
<keyword evidence="1 2" id="KW-0597">Phosphoprotein</keyword>
<organism evidence="4 5">
    <name type="scientific">Allosphingosinicella deserti</name>
    <dbReference type="NCBI Taxonomy" id="2116704"/>
    <lineage>
        <taxon>Bacteria</taxon>
        <taxon>Pseudomonadati</taxon>
        <taxon>Pseudomonadota</taxon>
        <taxon>Alphaproteobacteria</taxon>
        <taxon>Sphingomonadales</taxon>
        <taxon>Sphingomonadaceae</taxon>
        <taxon>Allosphingosinicella</taxon>
    </lineage>
</organism>
<feature type="modified residue" description="4-aspartylphosphate" evidence="2">
    <location>
        <position position="63"/>
    </location>
</feature>
<dbReference type="OrthoDB" id="9784719at2"/>
<dbReference type="PANTHER" id="PTHR44591:SF3">
    <property type="entry name" value="RESPONSE REGULATORY DOMAIN-CONTAINING PROTEIN"/>
    <property type="match status" value="1"/>
</dbReference>